<dbReference type="EMBL" id="CABWKZ010000010">
    <property type="protein sequence ID" value="VXA54671.1"/>
    <property type="molecule type" value="Genomic_DNA"/>
</dbReference>
<dbReference type="Proteomes" id="UP000430404">
    <property type="component" value="Unassembled WGS sequence"/>
</dbReference>
<organism evidence="2 3">
    <name type="scientific">Acinetobacter proteolyticus</name>
    <dbReference type="NCBI Taxonomy" id="1776741"/>
    <lineage>
        <taxon>Bacteria</taxon>
        <taxon>Pseudomonadati</taxon>
        <taxon>Pseudomonadota</taxon>
        <taxon>Gammaproteobacteria</taxon>
        <taxon>Moraxellales</taxon>
        <taxon>Moraxellaceae</taxon>
        <taxon>Acinetobacter</taxon>
    </lineage>
</organism>
<dbReference type="Pfam" id="PF07157">
    <property type="entry name" value="DNA_circ_N"/>
    <property type="match status" value="1"/>
</dbReference>
<accession>A0A653K2K2</accession>
<feature type="domain" description="DNA circulation N-terminal" evidence="1">
    <location>
        <begin position="7"/>
        <end position="93"/>
    </location>
</feature>
<dbReference type="AlphaFoldDB" id="A0A653K2K2"/>
<protein>
    <recommendedName>
        <fullName evidence="1">DNA circulation N-terminal domain-containing protein</fullName>
    </recommendedName>
</protein>
<evidence type="ECO:0000313" key="2">
    <source>
        <dbReference type="EMBL" id="VXA54671.1"/>
    </source>
</evidence>
<evidence type="ECO:0000313" key="3">
    <source>
        <dbReference type="Proteomes" id="UP000430404"/>
    </source>
</evidence>
<name>A0A653K2K2_9GAMM</name>
<sequence>MGWKDDLQDASFRGVHFECTTTNEAGSKSLAIKQAPYSNKAFVEDMGNNPLKINIEAVFAGENYKTEMDALWAALVATGSGELIHPIHGVMQVNAETYNIVHGAEDVDSCKISIDFIQAEDKERPLFIPVATPAAIDTNAISDTPASALEAALEKLEKADPNKFFNVVNNIRNGVDAARQYLGMVKNAIESALSPVDAIVGLVDDVTRLATFDTRISAISKWRDLFKRVQRFEMLFQNDDDLPELKQTWRATQIASTVAITQQVVASVRKEMSENKQVSFTPVDLANVRQQNRVKIQQAINLERKLAAESTNTGLGLGFEAVHQIEIFKDVADQIHLQIQELIEVRPPITKTTILVPCTLHYLAHALYGDMDRAEEIRRLNPDLINPAALQIGMELTVYAR</sequence>
<proteinExistence type="predicted"/>
<reference evidence="2 3" key="1">
    <citation type="submission" date="2019-10" db="EMBL/GenBank/DDBJ databases">
        <authorList>
            <person name="Karimi E."/>
        </authorList>
    </citation>
    <scope>NUCLEOTIDE SEQUENCE [LARGE SCALE GENOMIC DNA]</scope>
    <source>
        <strain evidence="2">Acinetobacter sp. 8BE</strain>
    </source>
</reference>
<dbReference type="InterPro" id="IPR009826">
    <property type="entry name" value="DNA_circ_N"/>
</dbReference>
<evidence type="ECO:0000259" key="1">
    <source>
        <dbReference type="Pfam" id="PF07157"/>
    </source>
</evidence>
<gene>
    <name evidence="2" type="ORF">ACI8B_180142</name>
</gene>
<dbReference type="RefSeq" id="WP_159724827.1">
    <property type="nucleotide sequence ID" value="NZ_LR732744.1"/>
</dbReference>